<protein>
    <submittedName>
        <fullName evidence="1">Uncharacterized protein</fullName>
    </submittedName>
</protein>
<comment type="caution">
    <text evidence="1">The sequence shown here is derived from an EMBL/GenBank/DDBJ whole genome shotgun (WGS) entry which is preliminary data.</text>
</comment>
<evidence type="ECO:0000313" key="2">
    <source>
        <dbReference type="Proteomes" id="UP000005939"/>
    </source>
</evidence>
<gene>
    <name evidence="1" type="ORF">CIN_13990</name>
</gene>
<evidence type="ECO:0000313" key="1">
    <source>
        <dbReference type="EMBL" id="EHD14040.1"/>
    </source>
</evidence>
<dbReference type="STRING" id="1088868.CIN_13990"/>
<dbReference type="Proteomes" id="UP000005939">
    <property type="component" value="Unassembled WGS sequence"/>
</dbReference>
<organism evidence="1 2">
    <name type="scientific">Commensalibacter intestini A911</name>
    <dbReference type="NCBI Taxonomy" id="1088868"/>
    <lineage>
        <taxon>Bacteria</taxon>
        <taxon>Pseudomonadati</taxon>
        <taxon>Pseudomonadota</taxon>
        <taxon>Alphaproteobacteria</taxon>
        <taxon>Acetobacterales</taxon>
        <taxon>Acetobacteraceae</taxon>
    </lineage>
</organism>
<dbReference type="EMBL" id="AGFR01000007">
    <property type="protein sequence ID" value="EHD14040.1"/>
    <property type="molecule type" value="Genomic_DNA"/>
</dbReference>
<dbReference type="AlphaFoldDB" id="G6F0G8"/>
<sequence>MVELPNWFSMHNKQMKNQFIIGEITNGIEVSEAKDSLKNLEILYHTSVDYQVFIDFFKVINLLIAKPLNQKIFHLKMKPLYALFKNYSLILFNEQTCKELAILSPFFPSAYDIDKVMTNNIQKITKNIELLREIIL</sequence>
<proteinExistence type="predicted"/>
<reference evidence="1 2" key="1">
    <citation type="submission" date="2011-10" db="EMBL/GenBank/DDBJ databases">
        <title>Genome Sequence of Commensalibacter intestini A911, isolated from Drosophila gut.</title>
        <authorList>
            <person name="Lee W.-J."/>
            <person name="Kim E.-K."/>
        </authorList>
    </citation>
    <scope>NUCLEOTIDE SEQUENCE [LARGE SCALE GENOMIC DNA]</scope>
    <source>
        <strain evidence="1 2">A911</strain>
    </source>
</reference>
<name>G6F0G8_9PROT</name>
<accession>G6F0G8</accession>